<protein>
    <submittedName>
        <fullName evidence="1">Uncharacterized protein</fullName>
    </submittedName>
</protein>
<keyword evidence="2" id="KW-1185">Reference proteome</keyword>
<dbReference type="HOGENOM" id="CLU_2118188_0_0_4"/>
<dbReference type="STRING" id="420662.Mpe_A2139"/>
<organism evidence="1 2">
    <name type="scientific">Methylibium petroleiphilum (strain ATCC BAA-1232 / LMG 22953 / PM1)</name>
    <dbReference type="NCBI Taxonomy" id="420662"/>
    <lineage>
        <taxon>Bacteria</taxon>
        <taxon>Pseudomonadati</taxon>
        <taxon>Pseudomonadota</taxon>
        <taxon>Betaproteobacteria</taxon>
        <taxon>Burkholderiales</taxon>
        <taxon>Sphaerotilaceae</taxon>
        <taxon>Methylibium</taxon>
    </lineage>
</organism>
<reference evidence="1 2" key="1">
    <citation type="journal article" date="2007" name="J. Bacteriol.">
        <title>Whole-genome analysis of the methyl tert-butyl ether-degrading beta-proteobacterium Methylibium petroleiphilum PM1.</title>
        <authorList>
            <person name="Kane S.R."/>
            <person name="Chakicherla A.Y."/>
            <person name="Chain P.S.G."/>
            <person name="Schmidt R."/>
            <person name="Shin M.W."/>
            <person name="Legler T.C."/>
            <person name="Scow K.M."/>
            <person name="Larimer F.W."/>
            <person name="Lucas S.M."/>
            <person name="Richardson P.M."/>
            <person name="Hristova K.R."/>
        </authorList>
    </citation>
    <scope>NUCLEOTIDE SEQUENCE [LARGE SCALE GENOMIC DNA]</scope>
    <source>
        <strain evidence="2">ATCC BAA-1232 / LMG 22953 / PM1</strain>
    </source>
</reference>
<gene>
    <name evidence="1" type="ordered locus">Mpe_A2139</name>
</gene>
<evidence type="ECO:0000313" key="2">
    <source>
        <dbReference type="Proteomes" id="UP000000366"/>
    </source>
</evidence>
<dbReference type="KEGG" id="mpt:Mpe_A2139"/>
<dbReference type="RefSeq" id="WP_011829732.1">
    <property type="nucleotide sequence ID" value="NC_008825.1"/>
</dbReference>
<proteinExistence type="predicted"/>
<dbReference type="Proteomes" id="UP000000366">
    <property type="component" value="Chromosome"/>
</dbReference>
<dbReference type="eggNOG" id="ENOG5032W7K">
    <property type="taxonomic scope" value="Bacteria"/>
</dbReference>
<accession>A2SHQ6</accession>
<dbReference type="AlphaFoldDB" id="A2SHQ6"/>
<evidence type="ECO:0000313" key="1">
    <source>
        <dbReference type="EMBL" id="ABM95095.1"/>
    </source>
</evidence>
<name>A2SHQ6_METPP</name>
<dbReference type="EMBL" id="CP000555">
    <property type="protein sequence ID" value="ABM95095.1"/>
    <property type="molecule type" value="Genomic_DNA"/>
</dbReference>
<sequence>MDLKLPVVLFDELSETVIRSSGLLDMASGEITRVDYEDYDIGTQGLPAEQEDYEFTSGMLSNGDRDVEFRVEVNVVAGTYSVTPSELLELKGRAARLFASVPPKGVSAVGRKPH</sequence>